<sequence length="160" mass="18292">MTFDAIIEIPRGSRNKYEMDHETGRIRFDRVLYSPMVYPADYGFVENTLGLDGDPIDVLVFLTEPTVPGCVIEVKTIGVLKMSDDKGQDEKLICVPVADPTWNILNDINDMNPHTLKEVEHFFRVYKDLENKTTTIEGYGDKAQAEQLLQEARDRFVPTH</sequence>
<name>A0A1I4U314_9FLAO</name>
<keyword evidence="4 7" id="KW-0378">Hydrolase</keyword>
<gene>
    <name evidence="7" type="primary">ppa</name>
    <name evidence="8" type="ORF">SAMN05421738_10350</name>
</gene>
<comment type="cofactor">
    <cofactor evidence="1 7">
        <name>Mg(2+)</name>
        <dbReference type="ChEBI" id="CHEBI:18420"/>
    </cofactor>
</comment>
<dbReference type="InterPro" id="IPR008162">
    <property type="entry name" value="Pyrophosphatase"/>
</dbReference>
<evidence type="ECO:0000256" key="5">
    <source>
        <dbReference type="ARBA" id="ARBA00022842"/>
    </source>
</evidence>
<dbReference type="HAMAP" id="MF_00209">
    <property type="entry name" value="Inorganic_PPase"/>
    <property type="match status" value="1"/>
</dbReference>
<dbReference type="EC" id="3.6.1.1" evidence="7"/>
<dbReference type="GO" id="GO:0006796">
    <property type="term" value="P:phosphate-containing compound metabolic process"/>
    <property type="evidence" value="ECO:0007669"/>
    <property type="project" value="InterPro"/>
</dbReference>
<keyword evidence="5 7" id="KW-0460">Magnesium</keyword>
<dbReference type="OrthoDB" id="5187599at2"/>
<proteinExistence type="inferred from homology"/>
<feature type="binding site" evidence="7">
    <location>
        <position position="52"/>
    </location>
    <ligand>
        <name>Mg(2+)</name>
        <dbReference type="ChEBI" id="CHEBI:18420"/>
        <label>1</label>
    </ligand>
</feature>
<dbReference type="GO" id="GO:0004427">
    <property type="term" value="F:inorganic diphosphate phosphatase activity"/>
    <property type="evidence" value="ECO:0007669"/>
    <property type="project" value="UniProtKB-UniRule"/>
</dbReference>
<feature type="binding site" evidence="7">
    <location>
        <position position="57"/>
    </location>
    <ligand>
        <name>Mg(2+)</name>
        <dbReference type="ChEBI" id="CHEBI:18420"/>
        <label>2</label>
    </ligand>
</feature>
<keyword evidence="3 7" id="KW-0479">Metal-binding</keyword>
<dbReference type="FunFam" id="3.90.80.10:FF:000003">
    <property type="entry name" value="Inorganic pyrophosphatase"/>
    <property type="match status" value="1"/>
</dbReference>
<evidence type="ECO:0000256" key="6">
    <source>
        <dbReference type="ARBA" id="ARBA00047820"/>
    </source>
</evidence>
<dbReference type="Pfam" id="PF00719">
    <property type="entry name" value="Pyrophosphatase"/>
    <property type="match status" value="1"/>
</dbReference>
<dbReference type="EMBL" id="FOUZ01000003">
    <property type="protein sequence ID" value="SFM83408.1"/>
    <property type="molecule type" value="Genomic_DNA"/>
</dbReference>
<evidence type="ECO:0000256" key="3">
    <source>
        <dbReference type="ARBA" id="ARBA00022723"/>
    </source>
</evidence>
<evidence type="ECO:0000256" key="4">
    <source>
        <dbReference type="ARBA" id="ARBA00022801"/>
    </source>
</evidence>
<dbReference type="PANTHER" id="PTHR10286">
    <property type="entry name" value="INORGANIC PYROPHOSPHATASE"/>
    <property type="match status" value="1"/>
</dbReference>
<feature type="binding site" evidence="7">
    <location>
        <position position="42"/>
    </location>
    <ligand>
        <name>substrate</name>
    </ligand>
</feature>
<comment type="catalytic activity">
    <reaction evidence="6 7">
        <text>diphosphate + H2O = 2 phosphate + H(+)</text>
        <dbReference type="Rhea" id="RHEA:24576"/>
        <dbReference type="ChEBI" id="CHEBI:15377"/>
        <dbReference type="ChEBI" id="CHEBI:15378"/>
        <dbReference type="ChEBI" id="CHEBI:33019"/>
        <dbReference type="ChEBI" id="CHEBI:43474"/>
        <dbReference type="EC" id="3.6.1.1"/>
    </reaction>
</comment>
<comment type="subcellular location">
    <subcellularLocation>
        <location evidence="7">Cytoplasm</location>
    </subcellularLocation>
</comment>
<dbReference type="InterPro" id="IPR036649">
    <property type="entry name" value="Pyrophosphatase_sf"/>
</dbReference>
<dbReference type="GO" id="GO:0005737">
    <property type="term" value="C:cytoplasm"/>
    <property type="evidence" value="ECO:0007669"/>
    <property type="project" value="UniProtKB-SubCell"/>
</dbReference>
<organism evidence="8 9">
    <name type="scientific">Algoriella xinjiangensis</name>
    <dbReference type="NCBI Taxonomy" id="684065"/>
    <lineage>
        <taxon>Bacteria</taxon>
        <taxon>Pseudomonadati</taxon>
        <taxon>Bacteroidota</taxon>
        <taxon>Flavobacteriia</taxon>
        <taxon>Flavobacteriales</taxon>
        <taxon>Weeksellaceae</taxon>
        <taxon>Algoriella</taxon>
    </lineage>
</organism>
<comment type="similarity">
    <text evidence="7">Belongs to the PPase family.</text>
</comment>
<dbReference type="AlphaFoldDB" id="A0A1I4U314"/>
<feature type="binding site" evidence="7">
    <location>
        <position position="89"/>
    </location>
    <ligand>
        <name>Mg(2+)</name>
        <dbReference type="ChEBI" id="CHEBI:18420"/>
        <label>1</label>
    </ligand>
</feature>
<dbReference type="GO" id="GO:0000287">
    <property type="term" value="F:magnesium ion binding"/>
    <property type="evidence" value="ECO:0007669"/>
    <property type="project" value="UniProtKB-UniRule"/>
</dbReference>
<dbReference type="RefSeq" id="WP_092906576.1">
    <property type="nucleotide sequence ID" value="NZ_FOUZ01000003.1"/>
</dbReference>
<keyword evidence="9" id="KW-1185">Reference proteome</keyword>
<dbReference type="Proteomes" id="UP000199149">
    <property type="component" value="Unassembled WGS sequence"/>
</dbReference>
<dbReference type="CDD" id="cd00412">
    <property type="entry name" value="pyrophosphatase"/>
    <property type="match status" value="1"/>
</dbReference>
<keyword evidence="2 7" id="KW-0963">Cytoplasm</keyword>
<protein>
    <recommendedName>
        <fullName evidence="7">Inorganic pyrophosphatase</fullName>
        <ecNumber evidence="7">3.6.1.1</ecNumber>
    </recommendedName>
    <alternativeName>
        <fullName evidence="7">Pyrophosphate phospho-hydrolase</fullName>
        <shortName evidence="7">PPase</shortName>
    </alternativeName>
</protein>
<accession>A0A1I4U314</accession>
<feature type="binding site" evidence="7">
    <location>
        <position position="57"/>
    </location>
    <ligand>
        <name>Mg(2+)</name>
        <dbReference type="ChEBI" id="CHEBI:18420"/>
        <label>1</label>
    </ligand>
</feature>
<dbReference type="PROSITE" id="PS00387">
    <property type="entry name" value="PPASE"/>
    <property type="match status" value="1"/>
</dbReference>
<dbReference type="SUPFAM" id="SSF50324">
    <property type="entry name" value="Inorganic pyrophosphatase"/>
    <property type="match status" value="1"/>
</dbReference>
<reference evidence="9" key="1">
    <citation type="submission" date="2016-10" db="EMBL/GenBank/DDBJ databases">
        <authorList>
            <person name="Varghese N."/>
            <person name="Submissions S."/>
        </authorList>
    </citation>
    <scope>NUCLEOTIDE SEQUENCE [LARGE SCALE GENOMIC DNA]</scope>
    <source>
        <strain evidence="9">XJ109</strain>
    </source>
</reference>
<comment type="function">
    <text evidence="7">Catalyzes the hydrolysis of inorganic pyrophosphate (PPi) forming two phosphate ions.</text>
</comment>
<evidence type="ECO:0000313" key="8">
    <source>
        <dbReference type="EMBL" id="SFM83408.1"/>
    </source>
</evidence>
<comment type="subunit">
    <text evidence="7">Homohexamer.</text>
</comment>
<feature type="binding site" evidence="7">
    <location>
        <position position="126"/>
    </location>
    <ligand>
        <name>substrate</name>
    </ligand>
</feature>
<evidence type="ECO:0000256" key="1">
    <source>
        <dbReference type="ARBA" id="ARBA00001946"/>
    </source>
</evidence>
<evidence type="ECO:0000256" key="7">
    <source>
        <dbReference type="HAMAP-Rule" id="MF_00209"/>
    </source>
</evidence>
<evidence type="ECO:0000256" key="2">
    <source>
        <dbReference type="ARBA" id="ARBA00022490"/>
    </source>
</evidence>
<evidence type="ECO:0000313" key="9">
    <source>
        <dbReference type="Proteomes" id="UP000199149"/>
    </source>
</evidence>
<feature type="binding site" evidence="7">
    <location>
        <position position="16"/>
    </location>
    <ligand>
        <name>substrate</name>
    </ligand>
</feature>
<dbReference type="STRING" id="684065.SAMN05421738_10350"/>
<feature type="binding site" evidence="7">
    <location>
        <position position="30"/>
    </location>
    <ligand>
        <name>substrate</name>
    </ligand>
</feature>
<dbReference type="Gene3D" id="3.90.80.10">
    <property type="entry name" value="Inorganic pyrophosphatase"/>
    <property type="match status" value="1"/>
</dbReference>